<protein>
    <submittedName>
        <fullName evidence="2">Transcriptional regulator, Crp/Fnr family</fullName>
    </submittedName>
</protein>
<dbReference type="OrthoDB" id="7351178at2"/>
<feature type="domain" description="Cyclic nucleotide-binding" evidence="1">
    <location>
        <begin position="4"/>
        <end position="86"/>
    </location>
</feature>
<dbReference type="RefSeq" id="WP_013386700.1">
    <property type="nucleotide sequence ID" value="NC_014632.1"/>
</dbReference>
<dbReference type="SUPFAM" id="SSF46785">
    <property type="entry name" value="Winged helix' DNA-binding domain"/>
    <property type="match status" value="1"/>
</dbReference>
<dbReference type="CDD" id="cd00038">
    <property type="entry name" value="CAP_ED"/>
    <property type="match status" value="1"/>
</dbReference>
<sequence length="216" mass="24776">MERIQSLLKKLGIENLVDDKLMKEFKINKFKKHSLVLGSGDSSEKVMVILQGEVKVHVYSDEGGVFYGMLKKGEFFGLISTILNRPVLPDFITTKDSEILIFPLKKIMTTRKDIMNLIWDKIAIKTAEESVSIISKTLSRATSSNELFFIKYIEKNKGELSYSSTSELSENLNINIRTLQRIIKKLSEKEIIEKSKGLIRIKKYDLFKKHKQSLLG</sequence>
<dbReference type="KEGG" id="ipo:Ilyop_0240"/>
<dbReference type="InterPro" id="IPR000595">
    <property type="entry name" value="cNMP-bd_dom"/>
</dbReference>
<dbReference type="InterPro" id="IPR036390">
    <property type="entry name" value="WH_DNA-bd_sf"/>
</dbReference>
<evidence type="ECO:0000313" key="2">
    <source>
        <dbReference type="EMBL" id="ADO82029.1"/>
    </source>
</evidence>
<keyword evidence="3" id="KW-1185">Reference proteome</keyword>
<dbReference type="SUPFAM" id="SSF51206">
    <property type="entry name" value="cAMP-binding domain-like"/>
    <property type="match status" value="1"/>
</dbReference>
<dbReference type="InterPro" id="IPR018490">
    <property type="entry name" value="cNMP-bd_dom_sf"/>
</dbReference>
<dbReference type="HOGENOM" id="CLU_1276224_0_0_0"/>
<evidence type="ECO:0000313" key="3">
    <source>
        <dbReference type="Proteomes" id="UP000006875"/>
    </source>
</evidence>
<dbReference type="EMBL" id="CP002281">
    <property type="protein sequence ID" value="ADO82029.1"/>
    <property type="molecule type" value="Genomic_DNA"/>
</dbReference>
<dbReference type="eggNOG" id="COG0664">
    <property type="taxonomic scope" value="Bacteria"/>
</dbReference>
<organism evidence="2 3">
    <name type="scientific">Ilyobacter polytropus (strain ATCC 51220 / DSM 2926 / LMG 16218 / CuHBu1)</name>
    <dbReference type="NCBI Taxonomy" id="572544"/>
    <lineage>
        <taxon>Bacteria</taxon>
        <taxon>Fusobacteriati</taxon>
        <taxon>Fusobacteriota</taxon>
        <taxon>Fusobacteriia</taxon>
        <taxon>Fusobacteriales</taxon>
        <taxon>Fusobacteriaceae</taxon>
        <taxon>Ilyobacter</taxon>
    </lineage>
</organism>
<dbReference type="Gene3D" id="2.60.120.10">
    <property type="entry name" value="Jelly Rolls"/>
    <property type="match status" value="1"/>
</dbReference>
<gene>
    <name evidence="2" type="ordered locus">Ilyop_0240</name>
</gene>
<dbReference type="Proteomes" id="UP000006875">
    <property type="component" value="Chromosome"/>
</dbReference>
<dbReference type="STRING" id="572544.Ilyop_0240"/>
<reference evidence="2 3" key="1">
    <citation type="journal article" date="2010" name="Stand. Genomic Sci.">
        <title>Complete genome sequence of Ilyobacter polytropus type strain (CuHbu1).</title>
        <authorList>
            <person name="Sikorski J."/>
            <person name="Chertkov O."/>
            <person name="Lapidus A."/>
            <person name="Nolan M."/>
            <person name="Lucas S."/>
            <person name="Del Rio T.G."/>
            <person name="Tice H."/>
            <person name="Cheng J.F."/>
            <person name="Tapia R."/>
            <person name="Han C."/>
            <person name="Goodwin L."/>
            <person name="Pitluck S."/>
            <person name="Liolios K."/>
            <person name="Ivanova N."/>
            <person name="Mavromatis K."/>
            <person name="Mikhailova N."/>
            <person name="Pati A."/>
            <person name="Chen A."/>
            <person name="Palaniappan K."/>
            <person name="Land M."/>
            <person name="Hauser L."/>
            <person name="Chang Y.J."/>
            <person name="Jeffries C.D."/>
            <person name="Brambilla E."/>
            <person name="Yasawong M."/>
            <person name="Rohde M."/>
            <person name="Pukall R."/>
            <person name="Spring S."/>
            <person name="Goker M."/>
            <person name="Woyke T."/>
            <person name="Bristow J."/>
            <person name="Eisen J.A."/>
            <person name="Markowitz V."/>
            <person name="Hugenholtz P."/>
            <person name="Kyrpides N.C."/>
            <person name="Klenk H.P."/>
        </authorList>
    </citation>
    <scope>NUCLEOTIDE SEQUENCE [LARGE SCALE GENOMIC DNA]</scope>
    <source>
        <strain evidence="3">ATCC 51220 / DSM 2926 / LMG 16218 / CuHBu1</strain>
    </source>
</reference>
<dbReference type="PROSITE" id="PS50042">
    <property type="entry name" value="CNMP_BINDING_3"/>
    <property type="match status" value="1"/>
</dbReference>
<dbReference type="Pfam" id="PF00027">
    <property type="entry name" value="cNMP_binding"/>
    <property type="match status" value="1"/>
</dbReference>
<accession>E3HAF5</accession>
<evidence type="ECO:0000259" key="1">
    <source>
        <dbReference type="PROSITE" id="PS50042"/>
    </source>
</evidence>
<name>E3HAF5_ILYPC</name>
<dbReference type="InterPro" id="IPR014710">
    <property type="entry name" value="RmlC-like_jellyroll"/>
</dbReference>
<dbReference type="AlphaFoldDB" id="E3HAF5"/>
<proteinExistence type="predicted"/>